<comment type="caution">
    <text evidence="7">The sequence shown here is derived from an EMBL/GenBank/DDBJ whole genome shotgun (WGS) entry which is preliminary data.</text>
</comment>
<evidence type="ECO:0000256" key="5">
    <source>
        <dbReference type="ARBA" id="ARBA00023128"/>
    </source>
</evidence>
<organism evidence="7 8">
    <name type="scientific">Mesorhabditis spiculigera</name>
    <dbReference type="NCBI Taxonomy" id="96644"/>
    <lineage>
        <taxon>Eukaryota</taxon>
        <taxon>Metazoa</taxon>
        <taxon>Ecdysozoa</taxon>
        <taxon>Nematoda</taxon>
        <taxon>Chromadorea</taxon>
        <taxon>Rhabditida</taxon>
        <taxon>Rhabditina</taxon>
        <taxon>Rhabditomorpha</taxon>
        <taxon>Rhabditoidea</taxon>
        <taxon>Rhabditidae</taxon>
        <taxon>Mesorhabditinae</taxon>
        <taxon>Mesorhabditis</taxon>
    </lineage>
</organism>
<evidence type="ECO:0000256" key="2">
    <source>
        <dbReference type="ARBA" id="ARBA00010152"/>
    </source>
</evidence>
<dbReference type="GO" id="GO:0006412">
    <property type="term" value="P:translation"/>
    <property type="evidence" value="ECO:0007669"/>
    <property type="project" value="TreeGrafter"/>
</dbReference>
<dbReference type="Proteomes" id="UP001177023">
    <property type="component" value="Unassembled WGS sequence"/>
</dbReference>
<name>A0AA36G5F4_9BILA</name>
<keyword evidence="4" id="KW-0689">Ribosomal protein</keyword>
<dbReference type="GO" id="GO:0003735">
    <property type="term" value="F:structural constituent of ribosome"/>
    <property type="evidence" value="ECO:0007669"/>
    <property type="project" value="InterPro"/>
</dbReference>
<feature type="non-terminal residue" evidence="7">
    <location>
        <position position="181"/>
    </location>
</feature>
<reference evidence="7" key="1">
    <citation type="submission" date="2023-06" db="EMBL/GenBank/DDBJ databases">
        <authorList>
            <person name="Delattre M."/>
        </authorList>
    </citation>
    <scope>NUCLEOTIDE SEQUENCE</scope>
    <source>
        <strain evidence="7">AF72</strain>
    </source>
</reference>
<sequence length="181" mass="20776">MATLIPYISRRTVRSLHYLQFRPPYPFVKKGEYGQRKVGPVNEEKKLWPGQDKEFPELSPKFAPNGKKANPYQLHKYTGVQAEGYVDAKTGEFVRVPEMMAELVVPNLEGCKLRPYVSYRTDGEIAKIQKAYAAKVKEKGSEEIADLHTVESERWPPPKMTPKTLFDITYGREIRDSNKKA</sequence>
<dbReference type="AlphaFoldDB" id="A0AA36G5F4"/>
<dbReference type="EMBL" id="CATQJA010002659">
    <property type="protein sequence ID" value="CAJ0580099.1"/>
    <property type="molecule type" value="Genomic_DNA"/>
</dbReference>
<gene>
    <name evidence="7" type="ORF">MSPICULIGERA_LOCUS18302</name>
</gene>
<keyword evidence="6" id="KW-0687">Ribonucleoprotein</keyword>
<comment type="subcellular location">
    <subcellularLocation>
        <location evidence="1">Mitochondrion</location>
    </subcellularLocation>
</comment>
<evidence type="ECO:0000256" key="3">
    <source>
        <dbReference type="ARBA" id="ARBA00022946"/>
    </source>
</evidence>
<evidence type="ECO:0000256" key="6">
    <source>
        <dbReference type="ARBA" id="ARBA00023274"/>
    </source>
</evidence>
<evidence type="ECO:0000256" key="4">
    <source>
        <dbReference type="ARBA" id="ARBA00022980"/>
    </source>
</evidence>
<protein>
    <recommendedName>
        <fullName evidence="9">39S ribosomal protein L41, mitochondrial</fullName>
    </recommendedName>
</protein>
<comment type="similarity">
    <text evidence="2">Belongs to the mitochondrion-specific ribosomal protein mL41 family.</text>
</comment>
<evidence type="ECO:0000313" key="8">
    <source>
        <dbReference type="Proteomes" id="UP001177023"/>
    </source>
</evidence>
<keyword evidence="3" id="KW-0809">Transit peptide</keyword>
<dbReference type="GO" id="GO:0005762">
    <property type="term" value="C:mitochondrial large ribosomal subunit"/>
    <property type="evidence" value="ECO:0007669"/>
    <property type="project" value="InterPro"/>
</dbReference>
<proteinExistence type="inferred from homology"/>
<dbReference type="InterPro" id="IPR019189">
    <property type="entry name" value="Ribosomal_mL41"/>
</dbReference>
<keyword evidence="5" id="KW-0496">Mitochondrion</keyword>
<dbReference type="PANTHER" id="PTHR21338:SF0">
    <property type="entry name" value="LARGE RIBOSOMAL SUBUNIT PROTEIN ML41"/>
    <property type="match status" value="1"/>
</dbReference>
<dbReference type="PANTHER" id="PTHR21338">
    <property type="entry name" value="MITOCHONDRIAL RIBOSOMAL PROTEIN L41"/>
    <property type="match status" value="1"/>
</dbReference>
<keyword evidence="8" id="KW-1185">Reference proteome</keyword>
<accession>A0AA36G5F4</accession>
<evidence type="ECO:0008006" key="9">
    <source>
        <dbReference type="Google" id="ProtNLM"/>
    </source>
</evidence>
<dbReference type="Pfam" id="PF09809">
    <property type="entry name" value="MRP-L27"/>
    <property type="match status" value="1"/>
</dbReference>
<evidence type="ECO:0000313" key="7">
    <source>
        <dbReference type="EMBL" id="CAJ0580099.1"/>
    </source>
</evidence>
<evidence type="ECO:0000256" key="1">
    <source>
        <dbReference type="ARBA" id="ARBA00004173"/>
    </source>
</evidence>